<dbReference type="Proteomes" id="UP001383192">
    <property type="component" value="Unassembled WGS sequence"/>
</dbReference>
<reference evidence="2 3" key="1">
    <citation type="submission" date="2024-01" db="EMBL/GenBank/DDBJ databases">
        <title>A draft genome for a cacao thread blight-causing isolate of Paramarasmius palmivorus.</title>
        <authorList>
            <person name="Baruah I.K."/>
            <person name="Bukari Y."/>
            <person name="Amoako-Attah I."/>
            <person name="Meinhardt L.W."/>
            <person name="Bailey B.A."/>
            <person name="Cohen S.P."/>
        </authorList>
    </citation>
    <scope>NUCLEOTIDE SEQUENCE [LARGE SCALE GENOMIC DNA]</scope>
    <source>
        <strain evidence="2 3">GH-12</strain>
    </source>
</reference>
<dbReference type="EMBL" id="JAYKXP010000081">
    <property type="protein sequence ID" value="KAK7029585.1"/>
    <property type="molecule type" value="Genomic_DNA"/>
</dbReference>
<accession>A0AAW0BQN5</accession>
<gene>
    <name evidence="2" type="ORF">VNI00_014462</name>
</gene>
<evidence type="ECO:0000313" key="3">
    <source>
        <dbReference type="Proteomes" id="UP001383192"/>
    </source>
</evidence>
<feature type="region of interest" description="Disordered" evidence="1">
    <location>
        <begin position="463"/>
        <end position="485"/>
    </location>
</feature>
<feature type="compositionally biased region" description="Pro residues" evidence="1">
    <location>
        <begin position="380"/>
        <end position="397"/>
    </location>
</feature>
<comment type="caution">
    <text evidence="2">The sequence shown here is derived from an EMBL/GenBank/DDBJ whole genome shotgun (WGS) entry which is preliminary data.</text>
</comment>
<protein>
    <recommendedName>
        <fullName evidence="4">Proline-rich extensin-like protein EPR1</fullName>
    </recommendedName>
</protein>
<name>A0AAW0BQN5_9AGAR</name>
<feature type="compositionally biased region" description="Basic residues" evidence="1">
    <location>
        <begin position="463"/>
        <end position="475"/>
    </location>
</feature>
<sequence>MLPDVPEASELLVPVRTPVAPPKGLLLVSLVSLPRVLPELAIAPPNVVEPPEELVAVKPSVAFISAPVVLLATSEPKSVELPVVTLPVPPVNPPVSAVLPNDPAKPPRSAEPPVAPLVAPPKPETVEPTPPVAFPKVSLGLLELVDPRLPRDPVVTSAALPKLPGSLEPLVKLPVAFPRVSATPVSPGLLEPANPPTVVLPIPSIDPPASFEAVKVPVVVPNDPFIPLASAVPPAVPVAALPKVPGSLEVPLIPSIGFPSIVASPRALVLVETAAVLPRDPVAPLAALPKDSESLVLLVEFPVAFPETPATTASPGPVSPLATVPKGPVVPVELPELSEVPVTLPTVPPNAPVKPPVPIELPAALVTFPNVPVPTSLEPPARPLTPSKPPLEPPKPAALPKAPVGKDSPKPGDGPPLLHGLQLSSLILMTPSTYTQGSIHNPQETRGTRTLVVIVLAAVHRSRRAVNEKKRKQSPIKRDGKPNAP</sequence>
<feature type="region of interest" description="Disordered" evidence="1">
    <location>
        <begin position="377"/>
        <end position="419"/>
    </location>
</feature>
<evidence type="ECO:0008006" key="4">
    <source>
        <dbReference type="Google" id="ProtNLM"/>
    </source>
</evidence>
<proteinExistence type="predicted"/>
<keyword evidence="3" id="KW-1185">Reference proteome</keyword>
<organism evidence="2 3">
    <name type="scientific">Paramarasmius palmivorus</name>
    <dbReference type="NCBI Taxonomy" id="297713"/>
    <lineage>
        <taxon>Eukaryota</taxon>
        <taxon>Fungi</taxon>
        <taxon>Dikarya</taxon>
        <taxon>Basidiomycota</taxon>
        <taxon>Agaricomycotina</taxon>
        <taxon>Agaricomycetes</taxon>
        <taxon>Agaricomycetidae</taxon>
        <taxon>Agaricales</taxon>
        <taxon>Marasmiineae</taxon>
        <taxon>Marasmiaceae</taxon>
        <taxon>Paramarasmius</taxon>
    </lineage>
</organism>
<evidence type="ECO:0000313" key="2">
    <source>
        <dbReference type="EMBL" id="KAK7029585.1"/>
    </source>
</evidence>
<evidence type="ECO:0000256" key="1">
    <source>
        <dbReference type="SAM" id="MobiDB-lite"/>
    </source>
</evidence>
<dbReference type="AlphaFoldDB" id="A0AAW0BQN5"/>
<feature type="compositionally biased region" description="Basic and acidic residues" evidence="1">
    <location>
        <begin position="476"/>
        <end position="485"/>
    </location>
</feature>